<dbReference type="Pfam" id="PF22481">
    <property type="entry name" value="DUF6985"/>
    <property type="match status" value="1"/>
</dbReference>
<accession>Q1QCA4</accession>
<dbReference type="STRING" id="335284.Pcryo_0918"/>
<dbReference type="eggNOG" id="ENOG502ZHYB">
    <property type="taxonomic scope" value="Bacteria"/>
</dbReference>
<dbReference type="AlphaFoldDB" id="Q1QCA4"/>
<sequence length="123" mass="14297">MDISNLSFKYGWRKPIKFKLNKQDFVIDCVFSAFQGEHVTNEQEQSYKLFDNNHSDFELKSLELLNDYTGTNNITNSVVQPTALQFNRDGEFALLCNCSWDEEHGIAVILHPQQKVTMQDDFL</sequence>
<proteinExistence type="predicted"/>
<name>Q1QCA4_PSYCK</name>
<evidence type="ECO:0000259" key="1">
    <source>
        <dbReference type="Pfam" id="PF22481"/>
    </source>
</evidence>
<dbReference type="EMBL" id="CP000323">
    <property type="protein sequence ID" value="ABE74699.1"/>
    <property type="molecule type" value="Genomic_DNA"/>
</dbReference>
<reference evidence="2" key="1">
    <citation type="submission" date="2006-03" db="EMBL/GenBank/DDBJ databases">
        <title>Complete sequence of chromosome of Psychrobacter cryohalolentis K5.</title>
        <authorList>
            <consortium name="US DOE Joint Genome Institute"/>
            <person name="Copeland A."/>
            <person name="Lucas S."/>
            <person name="Lapidus A."/>
            <person name="Barry K."/>
            <person name="Detter J.C."/>
            <person name="Glavina del Rio T."/>
            <person name="Hammon N."/>
            <person name="Israni S."/>
            <person name="Dalin E."/>
            <person name="Tice H."/>
            <person name="Pitluck S."/>
            <person name="Brettin T."/>
            <person name="Bruce D."/>
            <person name="Han C."/>
            <person name="Tapia R."/>
            <person name="Sims D.R."/>
            <person name="Gilna P."/>
            <person name="Schmutz J."/>
            <person name="Larimer F."/>
            <person name="Land M."/>
            <person name="Hauser L."/>
            <person name="Kyrpides N."/>
            <person name="Kim E."/>
            <person name="Richardson P."/>
        </authorList>
    </citation>
    <scope>NUCLEOTIDE SEQUENCE</scope>
    <source>
        <strain evidence="2">K5</strain>
    </source>
</reference>
<feature type="domain" description="DUF6985" evidence="1">
    <location>
        <begin position="88"/>
        <end position="117"/>
    </location>
</feature>
<dbReference type="InterPro" id="IPR054254">
    <property type="entry name" value="DUF6985"/>
</dbReference>
<dbReference type="Proteomes" id="UP000002425">
    <property type="component" value="Chromosome"/>
</dbReference>
<dbReference type="KEGG" id="pcr:Pcryo_0918"/>
<evidence type="ECO:0000313" key="2">
    <source>
        <dbReference type="EMBL" id="ABE74699.1"/>
    </source>
</evidence>
<gene>
    <name evidence="2" type="ordered locus">Pcryo_0918</name>
</gene>
<evidence type="ECO:0000313" key="3">
    <source>
        <dbReference type="Proteomes" id="UP000002425"/>
    </source>
</evidence>
<protein>
    <recommendedName>
        <fullName evidence="1">DUF6985 domain-containing protein</fullName>
    </recommendedName>
</protein>
<organism evidence="2 3">
    <name type="scientific">Psychrobacter cryohalolentis (strain ATCC BAA-1226 / DSM 17306 / VKM B-2378 / K5)</name>
    <dbReference type="NCBI Taxonomy" id="335284"/>
    <lineage>
        <taxon>Bacteria</taxon>
        <taxon>Pseudomonadati</taxon>
        <taxon>Pseudomonadota</taxon>
        <taxon>Gammaproteobacteria</taxon>
        <taxon>Moraxellales</taxon>
        <taxon>Moraxellaceae</taxon>
        <taxon>Psychrobacter</taxon>
    </lineage>
</organism>
<keyword evidence="3" id="KW-1185">Reference proteome</keyword>
<dbReference type="RefSeq" id="WP_011513260.1">
    <property type="nucleotide sequence ID" value="NC_007969.1"/>
</dbReference>
<dbReference type="HOGENOM" id="CLU_142844_0_0_6"/>